<evidence type="ECO:0000256" key="1">
    <source>
        <dbReference type="ARBA" id="ARBA00023015"/>
    </source>
</evidence>
<dbReference type="CDD" id="cd00067">
    <property type="entry name" value="GAL4"/>
    <property type="match status" value="1"/>
</dbReference>
<dbReference type="PROSITE" id="PS00463">
    <property type="entry name" value="ZN2_CY6_FUNGAL_1"/>
    <property type="match status" value="1"/>
</dbReference>
<keyword evidence="4" id="KW-0539">Nucleus</keyword>
<keyword evidence="1" id="KW-0805">Transcription regulation</keyword>
<name>A0A167Y6C7_9EURO</name>
<comment type="caution">
    <text evidence="7">The sequence shown here is derived from an EMBL/GenBank/DDBJ whole genome shotgun (WGS) entry which is preliminary data.</text>
</comment>
<feature type="region of interest" description="Disordered" evidence="5">
    <location>
        <begin position="320"/>
        <end position="344"/>
    </location>
</feature>
<reference evidence="7 8" key="1">
    <citation type="journal article" date="2016" name="Genome Biol. Evol.">
        <title>Divergent and convergent evolution of fungal pathogenicity.</title>
        <authorList>
            <person name="Shang Y."/>
            <person name="Xiao G."/>
            <person name="Zheng P."/>
            <person name="Cen K."/>
            <person name="Zhan S."/>
            <person name="Wang C."/>
        </authorList>
    </citation>
    <scope>NUCLEOTIDE SEQUENCE [LARGE SCALE GENOMIC DNA]</scope>
    <source>
        <strain evidence="7 8">ARSEF 7405</strain>
    </source>
</reference>
<dbReference type="VEuPathDB" id="FungiDB:AAP_03557"/>
<keyword evidence="2 7" id="KW-0238">DNA-binding</keyword>
<dbReference type="InterPro" id="IPR001138">
    <property type="entry name" value="Zn2Cys6_DnaBD"/>
</dbReference>
<evidence type="ECO:0000313" key="7">
    <source>
        <dbReference type="EMBL" id="KZZ90916.1"/>
    </source>
</evidence>
<evidence type="ECO:0000256" key="5">
    <source>
        <dbReference type="SAM" id="MobiDB-lite"/>
    </source>
</evidence>
<dbReference type="SUPFAM" id="SSF57701">
    <property type="entry name" value="Zn2/Cys6 DNA-binding domain"/>
    <property type="match status" value="1"/>
</dbReference>
<dbReference type="PANTHER" id="PTHR47655:SF3">
    <property type="entry name" value="ZN(II)2CYS6 TRANSCRIPTION FACTOR (EUROFUNG)"/>
    <property type="match status" value="1"/>
</dbReference>
<dbReference type="GO" id="GO:0008270">
    <property type="term" value="F:zinc ion binding"/>
    <property type="evidence" value="ECO:0007669"/>
    <property type="project" value="InterPro"/>
</dbReference>
<keyword evidence="8" id="KW-1185">Reference proteome</keyword>
<keyword evidence="3" id="KW-0804">Transcription</keyword>
<organism evidence="7 8">
    <name type="scientific">Ascosphaera apis ARSEF 7405</name>
    <dbReference type="NCBI Taxonomy" id="392613"/>
    <lineage>
        <taxon>Eukaryota</taxon>
        <taxon>Fungi</taxon>
        <taxon>Dikarya</taxon>
        <taxon>Ascomycota</taxon>
        <taxon>Pezizomycotina</taxon>
        <taxon>Eurotiomycetes</taxon>
        <taxon>Eurotiomycetidae</taxon>
        <taxon>Onygenales</taxon>
        <taxon>Ascosphaeraceae</taxon>
        <taxon>Ascosphaera</taxon>
    </lineage>
</organism>
<accession>A0A167Y6C7</accession>
<feature type="region of interest" description="Disordered" evidence="5">
    <location>
        <begin position="1"/>
        <end position="21"/>
    </location>
</feature>
<dbReference type="SMART" id="SM00066">
    <property type="entry name" value="GAL4"/>
    <property type="match status" value="1"/>
</dbReference>
<dbReference type="Gene3D" id="4.10.240.10">
    <property type="entry name" value="Zn(2)-C6 fungal-type DNA-binding domain"/>
    <property type="match status" value="1"/>
</dbReference>
<dbReference type="GO" id="GO:0003677">
    <property type="term" value="F:DNA binding"/>
    <property type="evidence" value="ECO:0007669"/>
    <property type="project" value="UniProtKB-KW"/>
</dbReference>
<evidence type="ECO:0000256" key="4">
    <source>
        <dbReference type="ARBA" id="ARBA00023242"/>
    </source>
</evidence>
<dbReference type="FunFam" id="4.10.240.10:FF:000013">
    <property type="entry name" value="C6 transcription factor, putative"/>
    <property type="match status" value="1"/>
</dbReference>
<dbReference type="GO" id="GO:0000981">
    <property type="term" value="F:DNA-binding transcription factor activity, RNA polymerase II-specific"/>
    <property type="evidence" value="ECO:0007669"/>
    <property type="project" value="InterPro"/>
</dbReference>
<dbReference type="PROSITE" id="PS50048">
    <property type="entry name" value="ZN2_CY6_FUNGAL_2"/>
    <property type="match status" value="1"/>
</dbReference>
<dbReference type="InterPro" id="IPR052783">
    <property type="entry name" value="Metabolic/Drug-Res_Regulator"/>
</dbReference>
<dbReference type="OrthoDB" id="4151048at2759"/>
<feature type="compositionally biased region" description="Polar residues" evidence="5">
    <location>
        <begin position="320"/>
        <end position="336"/>
    </location>
</feature>
<proteinExistence type="predicted"/>
<gene>
    <name evidence="7" type="ORF">AAP_03557</name>
</gene>
<feature type="domain" description="Zn(2)-C6 fungal-type" evidence="6">
    <location>
        <begin position="27"/>
        <end position="56"/>
    </location>
</feature>
<evidence type="ECO:0000313" key="8">
    <source>
        <dbReference type="Proteomes" id="UP000242877"/>
    </source>
</evidence>
<evidence type="ECO:0000256" key="3">
    <source>
        <dbReference type="ARBA" id="ARBA00023163"/>
    </source>
</evidence>
<dbReference type="AlphaFoldDB" id="A0A167Y6C7"/>
<sequence length="396" mass="42768">MVAKQPTPPLEASSPSDGGVRKRVCKACDRCRLKKSKCDGANPCGRCRSDNAICVFGERKKAHDKVYPKGYVEMLEQQQSQLVAGLQELYRRTREGEGWPGEPLQDMPNGHPLTHDILERLGALKPAKGSEEIPTFEEDLNVVQRKLIASGAGFMPRDSTSDFGSEGAPSPTIPTSNPFGVSEITYPTSGTMSFPPTPPLYAIPATARKRLTPTQQAHISAAQSRVFAVTNTPNPIQQSPPTSAGLASSFDCHTRDLGVKSPRKRAATMDHPAPCPPTPMFYNQSAMNPDLLRTSAPAPIMPNPTTDSFKTSVTPLTPLSISPNSTNGLTGTSLASPSEPLMNAGMQTTNLDDCVDFIDSFDAFNVFSPASTYSGMPDWNEDEELKLFLDPSPQML</sequence>
<feature type="region of interest" description="Disordered" evidence="5">
    <location>
        <begin position="153"/>
        <end position="180"/>
    </location>
</feature>
<evidence type="ECO:0000256" key="2">
    <source>
        <dbReference type="ARBA" id="ARBA00023125"/>
    </source>
</evidence>
<dbReference type="PANTHER" id="PTHR47655">
    <property type="entry name" value="QUINIC ACID UTILIZATION ACTIVATOR"/>
    <property type="match status" value="1"/>
</dbReference>
<dbReference type="InterPro" id="IPR036864">
    <property type="entry name" value="Zn2-C6_fun-type_DNA-bd_sf"/>
</dbReference>
<dbReference type="Pfam" id="PF00172">
    <property type="entry name" value="Zn_clus"/>
    <property type="match status" value="1"/>
</dbReference>
<dbReference type="EMBL" id="AZGZ01000015">
    <property type="protein sequence ID" value="KZZ90916.1"/>
    <property type="molecule type" value="Genomic_DNA"/>
</dbReference>
<protein>
    <submittedName>
        <fullName evidence="7">Zn(2)-C6 fungal-type DNA-binding domain protein</fullName>
    </submittedName>
</protein>
<evidence type="ECO:0000259" key="6">
    <source>
        <dbReference type="PROSITE" id="PS50048"/>
    </source>
</evidence>
<dbReference type="Proteomes" id="UP000242877">
    <property type="component" value="Unassembled WGS sequence"/>
</dbReference>